<dbReference type="HAMAP" id="MF_00433">
    <property type="entry name" value="Cytb6_f_PetL"/>
    <property type="match status" value="1"/>
</dbReference>
<keyword evidence="4 10" id="KW-0249">Electron transport</keyword>
<dbReference type="GO" id="GO:0009512">
    <property type="term" value="C:cytochrome b6f complex"/>
    <property type="evidence" value="ECO:0007669"/>
    <property type="project" value="InterPro"/>
</dbReference>
<evidence type="ECO:0000256" key="4">
    <source>
        <dbReference type="ARBA" id="ARBA00022982"/>
    </source>
</evidence>
<sequence>MSIIFSYILFVIVFTIIALGLFFGLQAIKLI</sequence>
<evidence type="ECO:0000256" key="10">
    <source>
        <dbReference type="HAMAP-Rule" id="MF_00433"/>
    </source>
</evidence>
<evidence type="ECO:0000256" key="9">
    <source>
        <dbReference type="ARBA" id="ARBA00025834"/>
    </source>
</evidence>
<reference evidence="11" key="1">
    <citation type="submission" date="2020-02" db="EMBL/GenBank/DDBJ databases">
        <authorList>
            <person name="Hughey J.R."/>
        </authorList>
    </citation>
    <scope>NUCLEOTIDE SEQUENCE</scope>
</reference>
<comment type="function">
    <text evidence="8 10">Component of the cytochrome b6-f complex, which mediates electron transfer between photosystem II (PSII) and photosystem I (PSI), cyclic electron flow around PSI, and state transitions. PetL is important for photoautotrophic growth as well as for electron transfer efficiency and stability of the cytochrome b6-f complex.</text>
</comment>
<keyword evidence="7 10" id="KW-0472">Membrane</keyword>
<dbReference type="GO" id="GO:0015979">
    <property type="term" value="P:photosynthesis"/>
    <property type="evidence" value="ECO:0007669"/>
    <property type="project" value="UniProtKB-KW"/>
</dbReference>
<evidence type="ECO:0000313" key="11">
    <source>
        <dbReference type="EMBL" id="QOS04637.1"/>
    </source>
</evidence>
<dbReference type="Pfam" id="PF05115">
    <property type="entry name" value="PetL"/>
    <property type="match status" value="1"/>
</dbReference>
<evidence type="ECO:0000256" key="7">
    <source>
        <dbReference type="ARBA" id="ARBA00023136"/>
    </source>
</evidence>
<evidence type="ECO:0000256" key="3">
    <source>
        <dbReference type="ARBA" id="ARBA00022692"/>
    </source>
</evidence>
<feature type="transmembrane region" description="Helical" evidence="10">
    <location>
        <begin position="6"/>
        <end position="25"/>
    </location>
</feature>
<dbReference type="GO" id="GO:0009055">
    <property type="term" value="F:electron transfer activity"/>
    <property type="evidence" value="ECO:0007669"/>
    <property type="project" value="InterPro"/>
</dbReference>
<proteinExistence type="inferred from homology"/>
<dbReference type="EMBL" id="MT032182">
    <property type="protein sequence ID" value="QOS04637.1"/>
    <property type="molecule type" value="Genomic_DNA"/>
</dbReference>
<gene>
    <name evidence="10 11" type="primary">petL</name>
</gene>
<dbReference type="GO" id="GO:0009535">
    <property type="term" value="C:chloroplast thylakoid membrane"/>
    <property type="evidence" value="ECO:0007669"/>
    <property type="project" value="UniProtKB-SubCell"/>
</dbReference>
<keyword evidence="10" id="KW-0602">Photosynthesis</keyword>
<protein>
    <recommendedName>
        <fullName evidence="10">Cytochrome b6-f complex subunit 6</fullName>
    </recommendedName>
    <alternativeName>
        <fullName evidence="10">Cytochrome b6-f complex subunit PetL</fullName>
    </alternativeName>
    <alternativeName>
        <fullName evidence="10">Cytochrome b6-f complex subunit VI</fullName>
    </alternativeName>
</protein>
<comment type="subcellular location">
    <subcellularLocation>
        <location evidence="1">Membrane</location>
        <topology evidence="1">Single-pass membrane protein</topology>
    </subcellularLocation>
    <subcellularLocation>
        <location evidence="10">Plastid</location>
        <location evidence="10">Chloroplast thylakoid membrane</location>
        <topology evidence="10">Single-pass membrane protein</topology>
    </subcellularLocation>
</comment>
<keyword evidence="11" id="KW-0150">Chloroplast</keyword>
<evidence type="ECO:0000256" key="1">
    <source>
        <dbReference type="ARBA" id="ARBA00004167"/>
    </source>
</evidence>
<evidence type="ECO:0000256" key="5">
    <source>
        <dbReference type="ARBA" id="ARBA00022989"/>
    </source>
</evidence>
<dbReference type="InterPro" id="IPR007802">
    <property type="entry name" value="Cyt_b6/f_cplx_su6"/>
</dbReference>
<evidence type="ECO:0000256" key="8">
    <source>
        <dbReference type="ARBA" id="ARBA00025197"/>
    </source>
</evidence>
<evidence type="ECO:0000256" key="2">
    <source>
        <dbReference type="ARBA" id="ARBA00022448"/>
    </source>
</evidence>
<keyword evidence="2 10" id="KW-0813">Transport</keyword>
<organism evidence="11">
    <name type="scientific">Sarcopeltis skottsbergii</name>
    <name type="common">Red alga</name>
    <name type="synonym">Gigartina skottsbergii</name>
    <dbReference type="NCBI Taxonomy" id="2765380"/>
    <lineage>
        <taxon>Eukaryota</taxon>
        <taxon>Rhodophyta</taxon>
        <taxon>Florideophyceae</taxon>
        <taxon>Rhodymeniophycidae</taxon>
        <taxon>Gigartinales</taxon>
        <taxon>Gigartinaceae</taxon>
        <taxon>Sarcopeltis</taxon>
    </lineage>
</organism>
<name>A0A7M1VIR7_SARSK</name>
<accession>A0A7M1VIR7</accession>
<comment type="subunit">
    <text evidence="9 10">The 4 large subunits of the cytochrome b6-f complex are cytochrome b6, subunit IV (17 kDa polypeptide, PetD), cytochrome f and the Rieske protein, while the 4 small subunits are PetG, PetL, PetM and PetN. The complex functions as a dimer.</text>
</comment>
<evidence type="ECO:0000256" key="6">
    <source>
        <dbReference type="ARBA" id="ARBA00023078"/>
    </source>
</evidence>
<reference evidence="11" key="2">
    <citation type="submission" date="2021-04" db="EMBL/GenBank/DDBJ databases">
        <title>Sarcopeltis skottsbergii and Sarcopeltis antarctica (Gigartinaceae, Rhodophyta), a new genus and new species from Antarctica.</title>
        <authorList>
            <person name="Leister G."/>
            <person name="Gabrielson P."/>
            <person name="Hommersand M."/>
        </authorList>
    </citation>
    <scope>NUCLEOTIDE SEQUENCE</scope>
</reference>
<keyword evidence="11" id="KW-0934">Plastid</keyword>
<keyword evidence="5 10" id="KW-1133">Transmembrane helix</keyword>
<keyword evidence="3 10" id="KW-0812">Transmembrane</keyword>
<keyword evidence="6 10" id="KW-0793">Thylakoid</keyword>
<geneLocation type="chloroplast" evidence="11"/>
<comment type="similarity">
    <text evidence="10">Belongs to the PetL family.</text>
</comment>
<dbReference type="AlphaFoldDB" id="A0A7M1VIR7"/>